<dbReference type="InterPro" id="IPR021864">
    <property type="entry name" value="DUF3475"/>
</dbReference>
<evidence type="ECO:0000313" key="3">
    <source>
        <dbReference type="EMBL" id="TQE11038.1"/>
    </source>
</evidence>
<comment type="caution">
    <text evidence="3">The sequence shown here is derived from an EMBL/GenBank/DDBJ whole genome shotgun (WGS) entry which is preliminary data.</text>
</comment>
<organism evidence="3 4">
    <name type="scientific">Malus baccata</name>
    <name type="common">Siberian crab apple</name>
    <name type="synonym">Pyrus baccata</name>
    <dbReference type="NCBI Taxonomy" id="106549"/>
    <lineage>
        <taxon>Eukaryota</taxon>
        <taxon>Viridiplantae</taxon>
        <taxon>Streptophyta</taxon>
        <taxon>Embryophyta</taxon>
        <taxon>Tracheophyta</taxon>
        <taxon>Spermatophyta</taxon>
        <taxon>Magnoliopsida</taxon>
        <taxon>eudicotyledons</taxon>
        <taxon>Gunneridae</taxon>
        <taxon>Pentapetalae</taxon>
        <taxon>rosids</taxon>
        <taxon>fabids</taxon>
        <taxon>Rosales</taxon>
        <taxon>Rosaceae</taxon>
        <taxon>Amygdaloideae</taxon>
        <taxon>Maleae</taxon>
        <taxon>Malus</taxon>
    </lineage>
</organism>
<dbReference type="Pfam" id="PF05003">
    <property type="entry name" value="DUF668"/>
    <property type="match status" value="1"/>
</dbReference>
<gene>
    <name evidence="3" type="ORF">C1H46_003298</name>
</gene>
<evidence type="ECO:0008006" key="5">
    <source>
        <dbReference type="Google" id="ProtNLM"/>
    </source>
</evidence>
<feature type="domain" description="DUF3475" evidence="2">
    <location>
        <begin position="93"/>
        <end position="149"/>
    </location>
</feature>
<proteinExistence type="predicted"/>
<protein>
    <recommendedName>
        <fullName evidence="5">DUF668 domain-containing protein</fullName>
    </recommendedName>
</protein>
<dbReference type="InterPro" id="IPR007700">
    <property type="entry name" value="DUF668"/>
</dbReference>
<dbReference type="EMBL" id="VIEB01000033">
    <property type="protein sequence ID" value="TQE11038.1"/>
    <property type="molecule type" value="Genomic_DNA"/>
</dbReference>
<feature type="domain" description="DUF668" evidence="1">
    <location>
        <begin position="307"/>
        <end position="389"/>
    </location>
</feature>
<sequence length="568" mass="63259">MGGILNMVKKSPKVQHVDIVFPNNHHEYGDNGSDKGLNDAFPCFPKRTAAPKVTEASSLLGKGIEILDKLGSGMKNLSSTDFAVPKKGNKISILAFEVANTIVKGGNLMQSLSEDNIRHLKEVVLPSKGVQTLISTDMDELLRIAASDKREELKLFIRDVVRFGNYSKDPKFHNLDLYFKKIGSDDTHQKHFKKQAQSDMKELMALVQSTAELCHELHLLEKNEQDYLQKLKDDSSNARRGDLAIARAKQVKLVSSLKNKSLWSKTFEEVVQKLVDVVHLLHVMIHEAFGSAAEEPVENSERNYKKLGPAGIALHYASIILQINTLVSLSRSSSVAQKLRDSLYQGLPSSVTSGLRSKLQLVELTIPQIKAQMGKTLEWLVPVACNTTKALHNFGWVGEWENAEFEARWKHSHQTGILMIETLHHADKAVTEAYICQLIVWLHHLMSQAGAGVGGMPSTPVINRLSTDNANCSSPVLTHEDQEMLQDVSKNNLRLGMSKSQNYDTGQTSFSKRHRLSKSCGHSLASETRKHPFPIQSLTSRPRPIDFDIDRIKLLDVIDGLDTTKGSK</sequence>
<reference evidence="3 4" key="1">
    <citation type="journal article" date="2019" name="G3 (Bethesda)">
        <title>Sequencing of a Wild Apple (Malus baccata) Genome Unravels the Differences Between Cultivated and Wild Apple Species Regarding Disease Resistance and Cold Tolerance.</title>
        <authorList>
            <person name="Chen X."/>
        </authorList>
    </citation>
    <scope>NUCLEOTIDE SEQUENCE [LARGE SCALE GENOMIC DNA]</scope>
    <source>
        <strain evidence="4">cv. Shandingzi</strain>
        <tissue evidence="3">Leaves</tissue>
    </source>
</reference>
<name>A0A540NJ01_MALBA</name>
<evidence type="ECO:0000259" key="1">
    <source>
        <dbReference type="Pfam" id="PF05003"/>
    </source>
</evidence>
<dbReference type="STRING" id="106549.A0A540NJ01"/>
<keyword evidence="4" id="KW-1185">Reference proteome</keyword>
<dbReference type="AlphaFoldDB" id="A0A540NJ01"/>
<evidence type="ECO:0000313" key="4">
    <source>
        <dbReference type="Proteomes" id="UP000315295"/>
    </source>
</evidence>
<dbReference type="InterPro" id="IPR045021">
    <property type="entry name" value="PSI1/2/3"/>
</dbReference>
<dbReference type="Proteomes" id="UP000315295">
    <property type="component" value="Unassembled WGS sequence"/>
</dbReference>
<evidence type="ECO:0000259" key="2">
    <source>
        <dbReference type="Pfam" id="PF11961"/>
    </source>
</evidence>
<accession>A0A540NJ01</accession>
<dbReference type="Pfam" id="PF11961">
    <property type="entry name" value="DUF3475"/>
    <property type="match status" value="1"/>
</dbReference>
<dbReference type="PANTHER" id="PTHR31730:SF32">
    <property type="entry name" value="PROTEIN PSK SIMULATOR 1"/>
    <property type="match status" value="1"/>
</dbReference>
<dbReference type="GO" id="GO:0045927">
    <property type="term" value="P:positive regulation of growth"/>
    <property type="evidence" value="ECO:0007669"/>
    <property type="project" value="InterPro"/>
</dbReference>
<dbReference type="PANTHER" id="PTHR31730">
    <property type="entry name" value="OS01G0873900 PROTEIN"/>
    <property type="match status" value="1"/>
</dbReference>